<keyword evidence="2" id="KW-1185">Reference proteome</keyword>
<name>A0A409VR97_9AGAR</name>
<gene>
    <name evidence="1" type="ORF">CVT24_007700</name>
</gene>
<comment type="caution">
    <text evidence="1">The sequence shown here is derived from an EMBL/GenBank/DDBJ whole genome shotgun (WGS) entry which is preliminary data.</text>
</comment>
<accession>A0A409VR97</accession>
<dbReference type="EMBL" id="NHTK01005999">
    <property type="protein sequence ID" value="PPQ68815.1"/>
    <property type="molecule type" value="Genomic_DNA"/>
</dbReference>
<evidence type="ECO:0000313" key="1">
    <source>
        <dbReference type="EMBL" id="PPQ68815.1"/>
    </source>
</evidence>
<reference evidence="1 2" key="1">
    <citation type="journal article" date="2018" name="Evol. Lett.">
        <title>Horizontal gene cluster transfer increased hallucinogenic mushroom diversity.</title>
        <authorList>
            <person name="Reynolds H.T."/>
            <person name="Vijayakumar V."/>
            <person name="Gluck-Thaler E."/>
            <person name="Korotkin H.B."/>
            <person name="Matheny P.B."/>
            <person name="Slot J.C."/>
        </authorList>
    </citation>
    <scope>NUCLEOTIDE SEQUENCE [LARGE SCALE GENOMIC DNA]</scope>
    <source>
        <strain evidence="1 2">2629</strain>
    </source>
</reference>
<organism evidence="1 2">
    <name type="scientific">Panaeolus cyanescens</name>
    <dbReference type="NCBI Taxonomy" id="181874"/>
    <lineage>
        <taxon>Eukaryota</taxon>
        <taxon>Fungi</taxon>
        <taxon>Dikarya</taxon>
        <taxon>Basidiomycota</taxon>
        <taxon>Agaricomycotina</taxon>
        <taxon>Agaricomycetes</taxon>
        <taxon>Agaricomycetidae</taxon>
        <taxon>Agaricales</taxon>
        <taxon>Agaricineae</taxon>
        <taxon>Galeropsidaceae</taxon>
        <taxon>Panaeolus</taxon>
    </lineage>
</organism>
<protein>
    <submittedName>
        <fullName evidence="1">Uncharacterized protein</fullName>
    </submittedName>
</protein>
<sequence>MDSMADSFCFTTYTSPLCRYRDIQVTGARFLSSEDEIYDDILVECFHIREPSYKKPKEHPHLKSQALMNGLCYTAEDVKASSRFVMICCYEYLEDGSIRLMDNVDDEEPSIIISENVKEVFNVIPGRHNEYGDTENDDPDAEEWDSGDYNVFGKAPKVIITQRAYVIVKQACPSLQPHVLLRLKQYCDKEYGVDGEFVLTRPSTTERIIDYGPLNATQKKFADWVALWKETTEMLIIRGKSQSRAGNGYSQTLVTLSNTLFPINEIKPSFDPFDDPEENKQEDTAIINNIPRDIFLPICEMLHPRDIASILGTLGVYLQAPLTSWVGTMKLTTGSRSGKTLDTLEMIWRLESHGLPIDALVVTA</sequence>
<proteinExistence type="predicted"/>
<evidence type="ECO:0000313" key="2">
    <source>
        <dbReference type="Proteomes" id="UP000284842"/>
    </source>
</evidence>
<dbReference type="InParanoid" id="A0A409VR97"/>
<dbReference type="AlphaFoldDB" id="A0A409VR97"/>
<dbReference type="Proteomes" id="UP000284842">
    <property type="component" value="Unassembled WGS sequence"/>
</dbReference>